<reference evidence="4" key="1">
    <citation type="submission" date="2016-10" db="EMBL/GenBank/DDBJ databases">
        <authorList>
            <person name="Varghese N."/>
            <person name="Submissions S."/>
        </authorList>
    </citation>
    <scope>NUCLEOTIDE SEQUENCE [LARGE SCALE GENOMIC DNA]</scope>
    <source>
        <strain evidence="4">DSM 21857</strain>
    </source>
</reference>
<evidence type="ECO:0000313" key="4">
    <source>
        <dbReference type="Proteomes" id="UP000242763"/>
    </source>
</evidence>
<evidence type="ECO:0000313" key="3">
    <source>
        <dbReference type="EMBL" id="SFI42392.1"/>
    </source>
</evidence>
<dbReference type="Pfam" id="PF00160">
    <property type="entry name" value="Pro_isomerase"/>
    <property type="match status" value="1"/>
</dbReference>
<proteinExistence type="predicted"/>
<dbReference type="InterPro" id="IPR029000">
    <property type="entry name" value="Cyclophilin-like_dom_sf"/>
</dbReference>
<organism evidence="3 4">
    <name type="scientific">Aquamicrobium aerolatum DSM 21857</name>
    <dbReference type="NCBI Taxonomy" id="1121003"/>
    <lineage>
        <taxon>Bacteria</taxon>
        <taxon>Pseudomonadati</taxon>
        <taxon>Pseudomonadota</taxon>
        <taxon>Alphaproteobacteria</taxon>
        <taxon>Hyphomicrobiales</taxon>
        <taxon>Phyllobacteriaceae</taxon>
        <taxon>Aerobium</taxon>
    </lineage>
</organism>
<dbReference type="EMBL" id="FORF01000002">
    <property type="protein sequence ID" value="SFI42392.1"/>
    <property type="molecule type" value="Genomic_DNA"/>
</dbReference>
<dbReference type="RefSeq" id="WP_091517921.1">
    <property type="nucleotide sequence ID" value="NZ_FORF01000002.1"/>
</dbReference>
<keyword evidence="4" id="KW-1185">Reference proteome</keyword>
<evidence type="ECO:0000256" key="1">
    <source>
        <dbReference type="SAM" id="MobiDB-lite"/>
    </source>
</evidence>
<protein>
    <submittedName>
        <fullName evidence="3">Peptidyl-prolyl cis-trans isomerase A (Cyclophilin A)</fullName>
    </submittedName>
</protein>
<dbReference type="STRING" id="1121003.SAMN03080618_00373"/>
<feature type="domain" description="PPIase cyclophilin-type" evidence="2">
    <location>
        <begin position="5"/>
        <end position="171"/>
    </location>
</feature>
<accession>A0A1I3I3A1</accession>
<dbReference type="Proteomes" id="UP000242763">
    <property type="component" value="Unassembled WGS sequence"/>
</dbReference>
<dbReference type="Gene3D" id="2.40.100.10">
    <property type="entry name" value="Cyclophilin-like"/>
    <property type="match status" value="1"/>
</dbReference>
<dbReference type="InterPro" id="IPR002130">
    <property type="entry name" value="Cyclophilin-type_PPIase_dom"/>
</dbReference>
<name>A0A1I3I3A1_9HYPH</name>
<dbReference type="AlphaFoldDB" id="A0A1I3I3A1"/>
<sequence length="179" mass="19654">MTAETLTKVLVSTEEGEFLLGIDEKNAPITAANFLAYVDGGHLVDSSVYRIVTMQNQPADLEHKIEVVQWGWRPSEDKPEPPFPPIPHEPTSKTGLSHVDGTLSMARWEPGTAGPGFFVCLGDQPELNEGGRRNPDRAGFAAFGRLLDGKDTLLRLFARAEDGDYLTKPMKVHSAVRVQ</sequence>
<dbReference type="GO" id="GO:0003755">
    <property type="term" value="F:peptidyl-prolyl cis-trans isomerase activity"/>
    <property type="evidence" value="ECO:0007669"/>
    <property type="project" value="InterPro"/>
</dbReference>
<feature type="region of interest" description="Disordered" evidence="1">
    <location>
        <begin position="73"/>
        <end position="92"/>
    </location>
</feature>
<gene>
    <name evidence="3" type="ORF">SAMN03080618_00373</name>
</gene>
<dbReference type="PROSITE" id="PS50072">
    <property type="entry name" value="CSA_PPIASE_2"/>
    <property type="match status" value="1"/>
</dbReference>
<evidence type="ECO:0000259" key="2">
    <source>
        <dbReference type="PROSITE" id="PS50072"/>
    </source>
</evidence>
<dbReference type="OrthoDB" id="9807797at2"/>
<keyword evidence="3" id="KW-0413">Isomerase</keyword>
<dbReference type="SUPFAM" id="SSF50891">
    <property type="entry name" value="Cyclophilin-like"/>
    <property type="match status" value="1"/>
</dbReference>